<comment type="function">
    <text evidence="1">Multidrug efflux pump.</text>
</comment>
<evidence type="ECO:0000256" key="6">
    <source>
        <dbReference type="SAM" id="Phobius"/>
    </source>
</evidence>
<dbReference type="EMBL" id="RYYR01000028">
    <property type="protein sequence ID" value="RUL49049.1"/>
    <property type="molecule type" value="Genomic_DNA"/>
</dbReference>
<keyword evidence="4" id="KW-0813">Transport</keyword>
<dbReference type="GO" id="GO:0042910">
    <property type="term" value="F:xenobiotic transmembrane transporter activity"/>
    <property type="evidence" value="ECO:0007669"/>
    <property type="project" value="InterPro"/>
</dbReference>
<evidence type="ECO:0000256" key="4">
    <source>
        <dbReference type="ARBA" id="ARBA00022448"/>
    </source>
</evidence>
<dbReference type="InterPro" id="IPR050222">
    <property type="entry name" value="MATE_MdtK"/>
</dbReference>
<keyword evidence="6" id="KW-1133">Transmembrane helix</keyword>
<keyword evidence="8" id="KW-1185">Reference proteome</keyword>
<dbReference type="GO" id="GO:0005886">
    <property type="term" value="C:plasma membrane"/>
    <property type="evidence" value="ECO:0007669"/>
    <property type="project" value="TreeGrafter"/>
</dbReference>
<proteinExistence type="inferred from homology"/>
<keyword evidence="6" id="KW-0812">Transmembrane</keyword>
<accession>A0A3S0P6H2</accession>
<evidence type="ECO:0000313" key="7">
    <source>
        <dbReference type="EMBL" id="RUL49049.1"/>
    </source>
</evidence>
<reference evidence="7 8" key="1">
    <citation type="submission" date="2018-12" db="EMBL/GenBank/DDBJ databases">
        <title>Lysinibacillus antri sp. nov., isolated from a cave soil.</title>
        <authorList>
            <person name="Narsing Rao M.P."/>
            <person name="Zhang H."/>
            <person name="Dong Z.-Y."/>
            <person name="Niu X.-K."/>
            <person name="Zhang K."/>
            <person name="Fang B.-Z."/>
            <person name="Kang Y.-Q."/>
            <person name="Xiao M."/>
            <person name="Li W.-J."/>
        </authorList>
    </citation>
    <scope>NUCLEOTIDE SEQUENCE [LARGE SCALE GENOMIC DNA]</scope>
    <source>
        <strain evidence="7 8">SYSU K30002</strain>
    </source>
</reference>
<evidence type="ECO:0000256" key="2">
    <source>
        <dbReference type="ARBA" id="ARBA00010199"/>
    </source>
</evidence>
<dbReference type="InterPro" id="IPR002528">
    <property type="entry name" value="MATE_fam"/>
</dbReference>
<organism evidence="7 8">
    <name type="scientific">Lysinibacillus antri</name>
    <dbReference type="NCBI Taxonomy" id="2498145"/>
    <lineage>
        <taxon>Bacteria</taxon>
        <taxon>Bacillati</taxon>
        <taxon>Bacillota</taxon>
        <taxon>Bacilli</taxon>
        <taxon>Bacillales</taxon>
        <taxon>Bacillaceae</taxon>
        <taxon>Lysinibacillus</taxon>
    </lineage>
</organism>
<dbReference type="AlphaFoldDB" id="A0A3S0P6H2"/>
<protein>
    <recommendedName>
        <fullName evidence="3">Probable multidrug resistance protein NorM</fullName>
    </recommendedName>
    <alternativeName>
        <fullName evidence="5">Multidrug-efflux transporter</fullName>
    </alternativeName>
</protein>
<feature type="transmembrane region" description="Helical" evidence="6">
    <location>
        <begin position="55"/>
        <end position="77"/>
    </location>
</feature>
<name>A0A3S0P6H2_9BACI</name>
<dbReference type="GO" id="GO:0015297">
    <property type="term" value="F:antiporter activity"/>
    <property type="evidence" value="ECO:0007669"/>
    <property type="project" value="InterPro"/>
</dbReference>
<evidence type="ECO:0000313" key="8">
    <source>
        <dbReference type="Proteomes" id="UP000287910"/>
    </source>
</evidence>
<keyword evidence="6" id="KW-0472">Membrane</keyword>
<evidence type="ECO:0000256" key="1">
    <source>
        <dbReference type="ARBA" id="ARBA00003408"/>
    </source>
</evidence>
<evidence type="ECO:0000256" key="3">
    <source>
        <dbReference type="ARBA" id="ARBA00020268"/>
    </source>
</evidence>
<evidence type="ECO:0000256" key="5">
    <source>
        <dbReference type="ARBA" id="ARBA00031636"/>
    </source>
</evidence>
<gene>
    <name evidence="7" type="ORF">EK386_16170</name>
</gene>
<dbReference type="PANTHER" id="PTHR43298">
    <property type="entry name" value="MULTIDRUG RESISTANCE PROTEIN NORM-RELATED"/>
    <property type="match status" value="1"/>
</dbReference>
<comment type="similarity">
    <text evidence="2">Belongs to the multi antimicrobial extrusion (MATE) (TC 2.A.66.1) family.</text>
</comment>
<dbReference type="Pfam" id="PF01554">
    <property type="entry name" value="MatE"/>
    <property type="match status" value="1"/>
</dbReference>
<comment type="caution">
    <text evidence="7">The sequence shown here is derived from an EMBL/GenBank/DDBJ whole genome shotgun (WGS) entry which is preliminary data.</text>
</comment>
<dbReference type="PANTHER" id="PTHR43298:SF2">
    <property type="entry name" value="FMN_FAD EXPORTER YEEO-RELATED"/>
    <property type="match status" value="1"/>
</dbReference>
<dbReference type="Proteomes" id="UP000287910">
    <property type="component" value="Unassembled WGS sequence"/>
</dbReference>
<sequence>MQIDAFAQPALAIGLILAGALQDIGDTKSSMYSTAICMWIIRIVDVYILEIKFEMRIAGVWLSIAINLFVKAIFLLFKFKNHFKTITNQEQTNI</sequence>